<sequence length="466" mass="52503">MARAGNSLGVGRKSKRAWTRRKAHKSNVPEDTPTELEWARMDKYSAVAGGWNADTDSDSDSDISGSTGSSSSFSPEIMELRKGDDVIMLCGDKAKTDDVWIGKIDSIRARAEHDVWVRIGWYWASLDIAEYIKSFESTTFAPLERASSDNFDFVPVEDCIRATHVYEYDESDLEPPDLEPTSYFVRSHLWYKRRHLEPKPGALSCICFRAYNPFPKVLLESLLDEDIMHFCPRSSCRRWYHRNCLLAQGSVDHPYSNYRGDRGVRLLSVNPDDSAPCALLAWYCEPLAPSDPEYSMSLDPVDLRSAISGNDHISLAHLPPALVRVAQFPIVRRPGPRHACWSAVGNVTEVTLARRFIYAAFEGLYPGGRQYAEVEELVKQAGELEHRVRGLDVDMVRDGEDQSLVKQENTLLDDLLELIKSLDTYTFLASPYSPYWAARELQLDEDVEAMAAPPLVCPNPDCNNAI</sequence>
<dbReference type="PANTHER" id="PTHR46364">
    <property type="entry name" value="OS08G0421900 PROTEIN"/>
    <property type="match status" value="1"/>
</dbReference>
<evidence type="ECO:0000313" key="3">
    <source>
        <dbReference type="EMBL" id="OCH86732.1"/>
    </source>
</evidence>
<reference evidence="3 4" key="1">
    <citation type="submission" date="2016-07" db="EMBL/GenBank/DDBJ databases">
        <title>Draft genome of the white-rot fungus Obba rivulosa 3A-2.</title>
        <authorList>
            <consortium name="DOE Joint Genome Institute"/>
            <person name="Miettinen O."/>
            <person name="Riley R."/>
            <person name="Acob R."/>
            <person name="Barry K."/>
            <person name="Cullen D."/>
            <person name="De Vries R."/>
            <person name="Hainaut M."/>
            <person name="Hatakka A."/>
            <person name="Henrissat B."/>
            <person name="Hilden K."/>
            <person name="Kuo R."/>
            <person name="Labutti K."/>
            <person name="Lipzen A."/>
            <person name="Makela M.R."/>
            <person name="Sandor L."/>
            <person name="Spatafora J.W."/>
            <person name="Grigoriev I.V."/>
            <person name="Hibbett D.S."/>
        </authorList>
    </citation>
    <scope>NUCLEOTIDE SEQUENCE [LARGE SCALE GENOMIC DNA]</scope>
    <source>
        <strain evidence="3 4">3A-2</strain>
    </source>
</reference>
<dbReference type="OrthoDB" id="10259622at2759"/>
<evidence type="ECO:0000259" key="2">
    <source>
        <dbReference type="PROSITE" id="PS51038"/>
    </source>
</evidence>
<feature type="compositionally biased region" description="Basic residues" evidence="1">
    <location>
        <begin position="12"/>
        <end position="25"/>
    </location>
</feature>
<dbReference type="Gene3D" id="2.30.30.490">
    <property type="match status" value="1"/>
</dbReference>
<evidence type="ECO:0000256" key="1">
    <source>
        <dbReference type="SAM" id="MobiDB-lite"/>
    </source>
</evidence>
<proteinExistence type="predicted"/>
<dbReference type="PROSITE" id="PS51038">
    <property type="entry name" value="BAH"/>
    <property type="match status" value="1"/>
</dbReference>
<keyword evidence="4" id="KW-1185">Reference proteome</keyword>
<name>A0A8E2ARC9_9APHY</name>
<feature type="region of interest" description="Disordered" evidence="1">
    <location>
        <begin position="1"/>
        <end position="35"/>
    </location>
</feature>
<feature type="domain" description="BAH" evidence="2">
    <location>
        <begin position="78"/>
        <end position="200"/>
    </location>
</feature>
<dbReference type="EMBL" id="KV722514">
    <property type="protein sequence ID" value="OCH86732.1"/>
    <property type="molecule type" value="Genomic_DNA"/>
</dbReference>
<dbReference type="InterPro" id="IPR043151">
    <property type="entry name" value="BAH_sf"/>
</dbReference>
<feature type="region of interest" description="Disordered" evidence="1">
    <location>
        <begin position="50"/>
        <end position="75"/>
    </location>
</feature>
<protein>
    <recommendedName>
        <fullName evidence="2">BAH domain-containing protein</fullName>
    </recommendedName>
</protein>
<evidence type="ECO:0000313" key="4">
    <source>
        <dbReference type="Proteomes" id="UP000250043"/>
    </source>
</evidence>
<dbReference type="CDD" id="cd04370">
    <property type="entry name" value="BAH"/>
    <property type="match status" value="1"/>
</dbReference>
<feature type="compositionally biased region" description="Low complexity" evidence="1">
    <location>
        <begin position="62"/>
        <end position="74"/>
    </location>
</feature>
<organism evidence="3 4">
    <name type="scientific">Obba rivulosa</name>
    <dbReference type="NCBI Taxonomy" id="1052685"/>
    <lineage>
        <taxon>Eukaryota</taxon>
        <taxon>Fungi</taxon>
        <taxon>Dikarya</taxon>
        <taxon>Basidiomycota</taxon>
        <taxon>Agaricomycotina</taxon>
        <taxon>Agaricomycetes</taxon>
        <taxon>Polyporales</taxon>
        <taxon>Gelatoporiaceae</taxon>
        <taxon>Obba</taxon>
    </lineage>
</organism>
<dbReference type="GO" id="GO:0003682">
    <property type="term" value="F:chromatin binding"/>
    <property type="evidence" value="ECO:0007669"/>
    <property type="project" value="InterPro"/>
</dbReference>
<dbReference type="Proteomes" id="UP000250043">
    <property type="component" value="Unassembled WGS sequence"/>
</dbReference>
<accession>A0A8E2ARC9</accession>
<dbReference type="InterPro" id="IPR001025">
    <property type="entry name" value="BAH_dom"/>
</dbReference>
<dbReference type="AlphaFoldDB" id="A0A8E2ARC9"/>
<gene>
    <name evidence="3" type="ORF">OBBRIDRAFT_796893</name>
</gene>